<dbReference type="InterPro" id="IPR036661">
    <property type="entry name" value="Luciferase-like_sf"/>
</dbReference>
<evidence type="ECO:0000256" key="1">
    <source>
        <dbReference type="ARBA" id="ARBA00023002"/>
    </source>
</evidence>
<evidence type="ECO:0000313" key="4">
    <source>
        <dbReference type="EMBL" id="MCZ4587744.1"/>
    </source>
</evidence>
<evidence type="ECO:0000313" key="5">
    <source>
        <dbReference type="EMBL" id="WLF46893.1"/>
    </source>
</evidence>
<dbReference type="InterPro" id="IPR050766">
    <property type="entry name" value="Bact_Lucif_Oxidored"/>
</dbReference>
<organism evidence="5 7">
    <name type="scientific">Rhodococcus opacus</name>
    <name type="common">Nocardia opaca</name>
    <dbReference type="NCBI Taxonomy" id="37919"/>
    <lineage>
        <taxon>Bacteria</taxon>
        <taxon>Bacillati</taxon>
        <taxon>Actinomycetota</taxon>
        <taxon>Actinomycetes</taxon>
        <taxon>Mycobacteriales</taxon>
        <taxon>Nocardiaceae</taxon>
        <taxon>Rhodococcus</taxon>
    </lineage>
</organism>
<dbReference type="InterPro" id="IPR011251">
    <property type="entry name" value="Luciferase-like_dom"/>
</dbReference>
<gene>
    <name evidence="4" type="ORF">O4328_29325</name>
    <name evidence="5" type="ORF">Q5707_34305</name>
</gene>
<dbReference type="Proteomes" id="UP001231166">
    <property type="component" value="Chromosome"/>
</dbReference>
<proteinExistence type="predicted"/>
<sequence>MRSGLPLGPGSIGIGLTSSAGPAEDAVRRLRREAYAAADCGFDGVTLSEHHGGFPGYFPNPILLCGLLLADMRHGWAAASPSILPLRNPYSVAEDLAWIGAAYPGRVAAGFVPGYQERDFDAVGADFETRSATFWSHLSTLTGVLRPTDVPHPVLSADAAIADARVRDLTVLVGVAGPLGARRAANADVGLLLMSLDSAAATAALIGHYEEAGGNRSCVLIRRVWVGDSATADRRHDLWSQASSGREKWLTTSPNSVISGEPGAVATTLVDDLRTSGASALNIRVNVDKANPADVLRQIELIGAEVLPRVRSSMGWQVPEPSTALTRGIQS</sequence>
<evidence type="ECO:0000313" key="6">
    <source>
        <dbReference type="Proteomes" id="UP001066327"/>
    </source>
</evidence>
<accession>A0AAX3YCH3</accession>
<dbReference type="PANTHER" id="PTHR30137:SF8">
    <property type="entry name" value="BLR5498 PROTEIN"/>
    <property type="match status" value="1"/>
</dbReference>
<keyword evidence="6" id="KW-1185">Reference proteome</keyword>
<dbReference type="EMBL" id="CP130953">
    <property type="protein sequence ID" value="WLF46893.1"/>
    <property type="molecule type" value="Genomic_DNA"/>
</dbReference>
<dbReference type="RefSeq" id="WP_167116091.1">
    <property type="nucleotide sequence ID" value="NZ_CP072193.1"/>
</dbReference>
<dbReference type="AlphaFoldDB" id="A0AAX3YCH3"/>
<evidence type="ECO:0000313" key="7">
    <source>
        <dbReference type="Proteomes" id="UP001231166"/>
    </source>
</evidence>
<evidence type="ECO:0000259" key="3">
    <source>
        <dbReference type="Pfam" id="PF00296"/>
    </source>
</evidence>
<protein>
    <submittedName>
        <fullName evidence="5">LLM class flavin-dependent oxidoreductase</fullName>
    </submittedName>
</protein>
<reference evidence="5" key="2">
    <citation type="submission" date="2023-07" db="EMBL/GenBank/DDBJ databases">
        <title>Genomic analysis of Rhodococcus opacus VOC-14 with glycol ethers degradation activity.</title>
        <authorList>
            <person name="Narkevich D.A."/>
            <person name="Hlushen A.M."/>
            <person name="Akhremchuk A.E."/>
            <person name="Sikolenko M.A."/>
            <person name="Valentovich L.N."/>
        </authorList>
    </citation>
    <scope>NUCLEOTIDE SEQUENCE</scope>
    <source>
        <strain evidence="5">VOC-14</strain>
    </source>
</reference>
<dbReference type="GO" id="GO:0016705">
    <property type="term" value="F:oxidoreductase activity, acting on paired donors, with incorporation or reduction of molecular oxygen"/>
    <property type="evidence" value="ECO:0007669"/>
    <property type="project" value="InterPro"/>
</dbReference>
<dbReference type="GO" id="GO:0005829">
    <property type="term" value="C:cytosol"/>
    <property type="evidence" value="ECO:0007669"/>
    <property type="project" value="TreeGrafter"/>
</dbReference>
<dbReference type="Pfam" id="PF00296">
    <property type="entry name" value="Bac_luciferase"/>
    <property type="match status" value="1"/>
</dbReference>
<dbReference type="SUPFAM" id="SSF51679">
    <property type="entry name" value="Bacterial luciferase-like"/>
    <property type="match status" value="1"/>
</dbReference>
<evidence type="ECO:0000256" key="2">
    <source>
        <dbReference type="ARBA" id="ARBA00023033"/>
    </source>
</evidence>
<name>A0AAX3YCH3_RHOOP</name>
<dbReference type="Proteomes" id="UP001066327">
    <property type="component" value="Unassembled WGS sequence"/>
</dbReference>
<dbReference type="GO" id="GO:0004497">
    <property type="term" value="F:monooxygenase activity"/>
    <property type="evidence" value="ECO:0007669"/>
    <property type="project" value="UniProtKB-KW"/>
</dbReference>
<dbReference type="EMBL" id="JAPWIS010000018">
    <property type="protein sequence ID" value="MCZ4587744.1"/>
    <property type="molecule type" value="Genomic_DNA"/>
</dbReference>
<dbReference type="PANTHER" id="PTHR30137">
    <property type="entry name" value="LUCIFERASE-LIKE MONOOXYGENASE"/>
    <property type="match status" value="1"/>
</dbReference>
<reference evidence="4" key="1">
    <citation type="submission" date="2022-12" db="EMBL/GenBank/DDBJ databases">
        <authorList>
            <person name="Krivoruchko A.V."/>
            <person name="Elkin A."/>
        </authorList>
    </citation>
    <scope>NUCLEOTIDE SEQUENCE</scope>
    <source>
        <strain evidence="4">IEGM 249</strain>
    </source>
</reference>
<keyword evidence="2" id="KW-0503">Monooxygenase</keyword>
<dbReference type="Gene3D" id="3.20.20.30">
    <property type="entry name" value="Luciferase-like domain"/>
    <property type="match status" value="1"/>
</dbReference>
<keyword evidence="1" id="KW-0560">Oxidoreductase</keyword>
<feature type="domain" description="Luciferase-like" evidence="3">
    <location>
        <begin position="22"/>
        <end position="246"/>
    </location>
</feature>